<evidence type="ECO:0000256" key="7">
    <source>
        <dbReference type="HAMAP-Rule" id="MF_01007"/>
    </source>
</evidence>
<evidence type="ECO:0000256" key="2">
    <source>
        <dbReference type="ARBA" id="ARBA00022490"/>
    </source>
</evidence>
<dbReference type="InterPro" id="IPR029063">
    <property type="entry name" value="SAM-dependent_MTases_sf"/>
</dbReference>
<dbReference type="GO" id="GO:0005737">
    <property type="term" value="C:cytoplasm"/>
    <property type="evidence" value="ECO:0007669"/>
    <property type="project" value="UniProtKB-SubCell"/>
</dbReference>
<dbReference type="SUPFAM" id="SSF53335">
    <property type="entry name" value="S-adenosyl-L-methionine-dependent methyltransferases"/>
    <property type="match status" value="1"/>
</dbReference>
<evidence type="ECO:0000256" key="4">
    <source>
        <dbReference type="ARBA" id="ARBA00022603"/>
    </source>
</evidence>
<dbReference type="KEGG" id="mgal:NCTC10186_00314"/>
<comment type="catalytic activity">
    <reaction evidence="7">
        <text>cytidine(1402) in 16S rRNA + S-adenosyl-L-methionine = N(4)-methylcytidine(1402) in 16S rRNA + S-adenosyl-L-homocysteine + H(+)</text>
        <dbReference type="Rhea" id="RHEA:42928"/>
        <dbReference type="Rhea" id="RHEA-COMP:10286"/>
        <dbReference type="Rhea" id="RHEA-COMP:10287"/>
        <dbReference type="ChEBI" id="CHEBI:15378"/>
        <dbReference type="ChEBI" id="CHEBI:57856"/>
        <dbReference type="ChEBI" id="CHEBI:59789"/>
        <dbReference type="ChEBI" id="CHEBI:74506"/>
        <dbReference type="ChEBI" id="CHEBI:82748"/>
        <dbReference type="EC" id="2.1.1.199"/>
    </reaction>
</comment>
<accession>A0A449AZB7</accession>
<comment type="subcellular location">
    <subcellularLocation>
        <location evidence="7">Cytoplasm</location>
    </subcellularLocation>
</comment>
<dbReference type="GO" id="GO:0070475">
    <property type="term" value="P:rRNA base methylation"/>
    <property type="evidence" value="ECO:0007669"/>
    <property type="project" value="UniProtKB-UniRule"/>
</dbReference>
<feature type="binding site" evidence="7">
    <location>
        <position position="81"/>
    </location>
    <ligand>
        <name>S-adenosyl-L-methionine</name>
        <dbReference type="ChEBI" id="CHEBI:59789"/>
    </ligand>
</feature>
<dbReference type="GO" id="GO:0071424">
    <property type="term" value="F:rRNA (cytosine-N4-)-methyltransferase activity"/>
    <property type="evidence" value="ECO:0007669"/>
    <property type="project" value="UniProtKB-UniRule"/>
</dbReference>
<keyword evidence="9" id="KW-1185">Reference proteome</keyword>
<evidence type="ECO:0000256" key="3">
    <source>
        <dbReference type="ARBA" id="ARBA00022552"/>
    </source>
</evidence>
<dbReference type="OrthoDB" id="9806637at2"/>
<dbReference type="InterPro" id="IPR002903">
    <property type="entry name" value="RsmH"/>
</dbReference>
<comment type="similarity">
    <text evidence="1 7">Belongs to the methyltransferase superfamily. RsmH family.</text>
</comment>
<dbReference type="SUPFAM" id="SSF81799">
    <property type="entry name" value="Putative methyltransferase TM0872, insert domain"/>
    <property type="match status" value="1"/>
</dbReference>
<feature type="binding site" evidence="7">
    <location>
        <begin position="35"/>
        <end position="37"/>
    </location>
    <ligand>
        <name>S-adenosyl-L-methionine</name>
        <dbReference type="ChEBI" id="CHEBI:59789"/>
    </ligand>
</feature>
<evidence type="ECO:0000256" key="5">
    <source>
        <dbReference type="ARBA" id="ARBA00022679"/>
    </source>
</evidence>
<dbReference type="Gene3D" id="1.10.150.170">
    <property type="entry name" value="Putative methyltransferase TM0872, insert domain"/>
    <property type="match status" value="1"/>
</dbReference>
<keyword evidence="5 7" id="KW-0808">Transferase</keyword>
<keyword evidence="4 7" id="KW-0489">Methyltransferase</keyword>
<name>A0A449AZB7_9BACT</name>
<evidence type="ECO:0000313" key="8">
    <source>
        <dbReference type="EMBL" id="VEU72841.1"/>
    </source>
</evidence>
<dbReference type="PIRSF" id="PIRSF004486">
    <property type="entry name" value="MraW"/>
    <property type="match status" value="1"/>
</dbReference>
<dbReference type="EMBL" id="LR215031">
    <property type="protein sequence ID" value="VEU72841.1"/>
    <property type="molecule type" value="Genomic_DNA"/>
</dbReference>
<reference evidence="8 9" key="1">
    <citation type="submission" date="2019-01" db="EMBL/GenBank/DDBJ databases">
        <authorList>
            <consortium name="Pathogen Informatics"/>
        </authorList>
    </citation>
    <scope>NUCLEOTIDE SEQUENCE [LARGE SCALE GENOMIC DNA]</scope>
    <source>
        <strain evidence="8 9">NCTC10186</strain>
    </source>
</reference>
<feature type="binding site" evidence="7">
    <location>
        <position position="54"/>
    </location>
    <ligand>
        <name>S-adenosyl-L-methionine</name>
        <dbReference type="ChEBI" id="CHEBI:59789"/>
    </ligand>
</feature>
<dbReference type="NCBIfam" id="TIGR00006">
    <property type="entry name" value="16S rRNA (cytosine(1402)-N(4))-methyltransferase RsmH"/>
    <property type="match status" value="1"/>
</dbReference>
<proteinExistence type="inferred from homology"/>
<evidence type="ECO:0000256" key="6">
    <source>
        <dbReference type="ARBA" id="ARBA00022691"/>
    </source>
</evidence>
<keyword evidence="2 7" id="KW-0963">Cytoplasm</keyword>
<dbReference type="PANTHER" id="PTHR11265">
    <property type="entry name" value="S-ADENOSYL-METHYLTRANSFERASE MRAW"/>
    <property type="match status" value="1"/>
</dbReference>
<dbReference type="HAMAP" id="MF_01007">
    <property type="entry name" value="16SrRNA_methyltr_H"/>
    <property type="match status" value="1"/>
</dbReference>
<feature type="binding site" evidence="7">
    <location>
        <position position="109"/>
    </location>
    <ligand>
        <name>S-adenosyl-L-methionine</name>
        <dbReference type="ChEBI" id="CHEBI:59789"/>
    </ligand>
</feature>
<dbReference type="AlphaFoldDB" id="A0A449AZB7"/>
<dbReference type="Proteomes" id="UP000289862">
    <property type="component" value="Chromosome"/>
</dbReference>
<organism evidence="8 9">
    <name type="scientific">Mycoplasmopsis gallopavonis</name>
    <dbReference type="NCBI Taxonomy" id="76629"/>
    <lineage>
        <taxon>Bacteria</taxon>
        <taxon>Bacillati</taxon>
        <taxon>Mycoplasmatota</taxon>
        <taxon>Mycoplasmoidales</taxon>
        <taxon>Metamycoplasmataceae</taxon>
        <taxon>Mycoplasmopsis</taxon>
    </lineage>
</organism>
<gene>
    <name evidence="8" type="primary">MCYN0389</name>
    <name evidence="7" type="synonym">rsmH</name>
    <name evidence="8" type="ORF">NCTC10186_00314</name>
</gene>
<evidence type="ECO:0000313" key="9">
    <source>
        <dbReference type="Proteomes" id="UP000289862"/>
    </source>
</evidence>
<dbReference type="RefSeq" id="WP_119572048.1">
    <property type="nucleotide sequence ID" value="NZ_LR215031.1"/>
</dbReference>
<dbReference type="InterPro" id="IPR023397">
    <property type="entry name" value="SAM-dep_MeTrfase_MraW_recog"/>
</dbReference>
<dbReference type="EC" id="2.1.1.199" evidence="7"/>
<dbReference type="Gene3D" id="3.40.50.150">
    <property type="entry name" value="Vaccinia Virus protein VP39"/>
    <property type="match status" value="1"/>
</dbReference>
<sequence length="301" mass="33771">MEQSKLHYSVLLHETIDALNINPNGIYVDLTLGMGGHSAAILSQLQNGKLYAFDKDDFALEKSNIRLSSIGSNYQLIKSDFKDIKSKLAEFGIYEVDGIIADLGISSPQVDQADRGFSYNKQAALDMRMDQTQELTAFNVVNDYNEDRLAELLLKYADVKLHKKVAKAIVAARPISTTLELVDVIKNAYPAALLRSKNPAKAVFQAIRIEVNNELASLQVMLEDALSLLKKNASLAVITFHSIEDKIVKDFYKKQIANLMPTKMPVMEEKHYLIKQTKPSKTELLENKRSRSAKLRVITKL</sequence>
<keyword evidence="3 7" id="KW-0698">rRNA processing</keyword>
<keyword evidence="6 7" id="KW-0949">S-adenosyl-L-methionine</keyword>
<dbReference type="Pfam" id="PF01795">
    <property type="entry name" value="Methyltransf_5"/>
    <property type="match status" value="1"/>
</dbReference>
<feature type="binding site" evidence="7">
    <location>
        <position position="102"/>
    </location>
    <ligand>
        <name>S-adenosyl-L-methionine</name>
        <dbReference type="ChEBI" id="CHEBI:59789"/>
    </ligand>
</feature>
<evidence type="ECO:0000256" key="1">
    <source>
        <dbReference type="ARBA" id="ARBA00010396"/>
    </source>
</evidence>
<comment type="function">
    <text evidence="7">Specifically methylates the N4 position of cytidine in position 1402 (C1402) of 16S rRNA.</text>
</comment>
<protein>
    <recommendedName>
        <fullName evidence="7">Ribosomal RNA small subunit methyltransferase H</fullName>
        <ecNumber evidence="7">2.1.1.199</ecNumber>
    </recommendedName>
    <alternativeName>
        <fullName evidence="7">16S rRNA m(4)C1402 methyltransferase</fullName>
    </alternativeName>
    <alternativeName>
        <fullName evidence="7">rRNA (cytosine-N(4)-)-methyltransferase RsmH</fullName>
    </alternativeName>
</protein>
<dbReference type="PANTHER" id="PTHR11265:SF0">
    <property type="entry name" value="12S RRNA N4-METHYLCYTIDINE METHYLTRANSFERASE"/>
    <property type="match status" value="1"/>
</dbReference>